<keyword evidence="2" id="KW-1185">Reference proteome</keyword>
<evidence type="ECO:0008006" key="3">
    <source>
        <dbReference type="Google" id="ProtNLM"/>
    </source>
</evidence>
<comment type="caution">
    <text evidence="1">The sequence shown here is derived from an EMBL/GenBank/DDBJ whole genome shotgun (WGS) entry which is preliminary data.</text>
</comment>
<sequence length="331" mass="34955">MSTPRAALAASLTLSLCAAGVWLWLSREGADGTAPAVDTPAAAAGAAAVQQVPAPWAPLPPQGQPLRLVAADLRARADRGDARAACRLAAEAMHCEGAWLATREAERSAQRVLAHVAKMPVDAGTRERVHEQQAAAKATLAATEARCGGVDPLDPAERVHYWRQAALAGHPAAMRHYAVGNAFRWRDVVEVAPQLDIYRREAESVATRAARAGDLDLAIALGLGYLGTRDGPSWRPFLAQVLRPDPVRALAWLQAARAHPAVAALPAGHALRERLDAGLETAAEQLPLEMPVPAPETLPVLAGVVPRADPRNGGIGDIDPMACDAEVLRRH</sequence>
<protein>
    <recommendedName>
        <fullName evidence="3">Sel1 repeat family protein</fullName>
    </recommendedName>
</protein>
<organism evidence="1 2">
    <name type="scientific">Luteimonas yindakuii</name>
    <dbReference type="NCBI Taxonomy" id="2565782"/>
    <lineage>
        <taxon>Bacteria</taxon>
        <taxon>Pseudomonadati</taxon>
        <taxon>Pseudomonadota</taxon>
        <taxon>Gammaproteobacteria</taxon>
        <taxon>Lysobacterales</taxon>
        <taxon>Lysobacteraceae</taxon>
        <taxon>Luteimonas</taxon>
    </lineage>
</organism>
<dbReference type="EMBL" id="SPUH01000002">
    <property type="protein sequence ID" value="TKS53142.1"/>
    <property type="molecule type" value="Genomic_DNA"/>
</dbReference>
<evidence type="ECO:0000313" key="1">
    <source>
        <dbReference type="EMBL" id="TKS53142.1"/>
    </source>
</evidence>
<reference evidence="1 2" key="1">
    <citation type="submission" date="2019-01" db="EMBL/GenBank/DDBJ databases">
        <authorList>
            <person name="Zhang S."/>
        </authorList>
    </citation>
    <scope>NUCLEOTIDE SEQUENCE [LARGE SCALE GENOMIC DNA]</scope>
    <source>
        <strain evidence="1 2">1626</strain>
    </source>
</reference>
<accession>A0A4Z1R0X8</accession>
<evidence type="ECO:0000313" key="2">
    <source>
        <dbReference type="Proteomes" id="UP000298681"/>
    </source>
</evidence>
<gene>
    <name evidence="1" type="ORF">E4582_13235</name>
</gene>
<proteinExistence type="predicted"/>
<dbReference type="RefSeq" id="WP_134675262.1">
    <property type="nucleotide sequence ID" value="NZ_SPUH01000002.1"/>
</dbReference>
<dbReference type="AlphaFoldDB" id="A0A4Z1R0X8"/>
<dbReference type="InterPro" id="IPR011990">
    <property type="entry name" value="TPR-like_helical_dom_sf"/>
</dbReference>
<name>A0A4Z1R0X8_9GAMM</name>
<dbReference type="Proteomes" id="UP000298681">
    <property type="component" value="Unassembled WGS sequence"/>
</dbReference>
<dbReference type="Gene3D" id="1.25.40.10">
    <property type="entry name" value="Tetratricopeptide repeat domain"/>
    <property type="match status" value="1"/>
</dbReference>